<evidence type="ECO:0000313" key="2">
    <source>
        <dbReference type="EMBL" id="MPM97976.1"/>
    </source>
</evidence>
<keyword evidence="1" id="KW-0472">Membrane</keyword>
<dbReference type="Pfam" id="PF14897">
    <property type="entry name" value="EpsG"/>
    <property type="match status" value="1"/>
</dbReference>
<sequence length="331" mass="38637">MISLVVVSGFRYKSGTDFATYTENFQYLNMKKDTDTQTQGNAENQSQEGDIGFDILCQHLYKISTDPQIMFFATALITNVLIVLVLMKYSSRFELSIWLYITTFVYYSTFNGLRQWMAAAILFAGTKYLLKERSFIKYLPIALFASLFHKSALVMIPIYFFINSKTFSKRNLLMVLGFMFAVFAYSKFLPILANVLEGTQYAHYVQIFETDTNGINPLRLAVYFAPIGMACFFYKQFNPKKDIQVDRLLNLCIIGFFVMFMALRQVFFARLIFYFDLYYLLLIPRLIDIGDKPFKRFLYYSISVGYFAFSYLLLITGDAWILPYTFKITLF</sequence>
<feature type="transmembrane region" description="Helical" evidence="1">
    <location>
        <begin position="98"/>
        <end position="123"/>
    </location>
</feature>
<feature type="transmembrane region" description="Helical" evidence="1">
    <location>
        <begin position="135"/>
        <end position="160"/>
    </location>
</feature>
<protein>
    <submittedName>
        <fullName evidence="2">Transmembrane protein EpsG</fullName>
    </submittedName>
</protein>
<name>A0A645E8P5_9ZZZZ</name>
<reference evidence="2" key="1">
    <citation type="submission" date="2019-08" db="EMBL/GenBank/DDBJ databases">
        <authorList>
            <person name="Kucharzyk K."/>
            <person name="Murdoch R.W."/>
            <person name="Higgins S."/>
            <person name="Loffler F."/>
        </authorList>
    </citation>
    <scope>NUCLEOTIDE SEQUENCE</scope>
</reference>
<dbReference type="EMBL" id="VSSQ01044175">
    <property type="protein sequence ID" value="MPM97976.1"/>
    <property type="molecule type" value="Genomic_DNA"/>
</dbReference>
<evidence type="ECO:0000256" key="1">
    <source>
        <dbReference type="SAM" id="Phobius"/>
    </source>
</evidence>
<feature type="transmembrane region" description="Helical" evidence="1">
    <location>
        <begin position="216"/>
        <end position="235"/>
    </location>
</feature>
<keyword evidence="1 2" id="KW-0812">Transmembrane</keyword>
<dbReference type="InterPro" id="IPR049458">
    <property type="entry name" value="EpsG-like"/>
</dbReference>
<keyword evidence="1" id="KW-1133">Transmembrane helix</keyword>
<proteinExistence type="predicted"/>
<feature type="transmembrane region" description="Helical" evidence="1">
    <location>
        <begin position="172"/>
        <end position="196"/>
    </location>
</feature>
<gene>
    <name evidence="2" type="primary">epsG_3</name>
    <name evidence="2" type="ORF">SDC9_145157</name>
</gene>
<comment type="caution">
    <text evidence="2">The sequence shown here is derived from an EMBL/GenBank/DDBJ whole genome shotgun (WGS) entry which is preliminary data.</text>
</comment>
<feature type="transmembrane region" description="Helical" evidence="1">
    <location>
        <begin position="299"/>
        <end position="322"/>
    </location>
</feature>
<accession>A0A645E8P5</accession>
<organism evidence="2">
    <name type="scientific">bioreactor metagenome</name>
    <dbReference type="NCBI Taxonomy" id="1076179"/>
    <lineage>
        <taxon>unclassified sequences</taxon>
        <taxon>metagenomes</taxon>
        <taxon>ecological metagenomes</taxon>
    </lineage>
</organism>
<dbReference type="AlphaFoldDB" id="A0A645E8P5"/>
<feature type="transmembrane region" description="Helical" evidence="1">
    <location>
        <begin position="69"/>
        <end position="86"/>
    </location>
</feature>
<feature type="transmembrane region" description="Helical" evidence="1">
    <location>
        <begin position="247"/>
        <end position="263"/>
    </location>
</feature>